<reference evidence="1" key="1">
    <citation type="submission" date="2014-09" db="EMBL/GenBank/DDBJ databases">
        <authorList>
            <person name="Magalhaes I.L.F."/>
            <person name="Oliveira U."/>
            <person name="Santos F.R."/>
            <person name="Vidigal T.H.D.A."/>
            <person name="Brescovit A.D."/>
            <person name="Santos A.J."/>
        </authorList>
    </citation>
    <scope>NUCLEOTIDE SEQUENCE</scope>
    <source>
        <tissue evidence="1">Shoot tissue taken approximately 20 cm above the soil surface</tissue>
    </source>
</reference>
<dbReference type="EMBL" id="GBRH01253880">
    <property type="protein sequence ID" value="JAD44015.1"/>
    <property type="molecule type" value="Transcribed_RNA"/>
</dbReference>
<name>A0A0A9A4S8_ARUDO</name>
<evidence type="ECO:0000313" key="1">
    <source>
        <dbReference type="EMBL" id="JAD44015.1"/>
    </source>
</evidence>
<reference evidence="1" key="2">
    <citation type="journal article" date="2015" name="Data Brief">
        <title>Shoot transcriptome of the giant reed, Arundo donax.</title>
        <authorList>
            <person name="Barrero R.A."/>
            <person name="Guerrero F.D."/>
            <person name="Moolhuijzen P."/>
            <person name="Goolsby J.A."/>
            <person name="Tidwell J."/>
            <person name="Bellgard S.E."/>
            <person name="Bellgard M.I."/>
        </authorList>
    </citation>
    <scope>NUCLEOTIDE SEQUENCE</scope>
    <source>
        <tissue evidence="1">Shoot tissue taken approximately 20 cm above the soil surface</tissue>
    </source>
</reference>
<sequence>MVKWTDTYCSYDSLHLATILNQSNQLPFKIKL</sequence>
<accession>A0A0A9A4S8</accession>
<dbReference type="AlphaFoldDB" id="A0A0A9A4S8"/>
<organism evidence="1">
    <name type="scientific">Arundo donax</name>
    <name type="common">Giant reed</name>
    <name type="synonym">Donax arundinaceus</name>
    <dbReference type="NCBI Taxonomy" id="35708"/>
    <lineage>
        <taxon>Eukaryota</taxon>
        <taxon>Viridiplantae</taxon>
        <taxon>Streptophyta</taxon>
        <taxon>Embryophyta</taxon>
        <taxon>Tracheophyta</taxon>
        <taxon>Spermatophyta</taxon>
        <taxon>Magnoliopsida</taxon>
        <taxon>Liliopsida</taxon>
        <taxon>Poales</taxon>
        <taxon>Poaceae</taxon>
        <taxon>PACMAD clade</taxon>
        <taxon>Arundinoideae</taxon>
        <taxon>Arundineae</taxon>
        <taxon>Arundo</taxon>
    </lineage>
</organism>
<protein>
    <submittedName>
        <fullName evidence="1">Uncharacterized protein</fullName>
    </submittedName>
</protein>
<proteinExistence type="predicted"/>